<evidence type="ECO:0000313" key="4">
    <source>
        <dbReference type="Proteomes" id="UP000198869"/>
    </source>
</evidence>
<dbReference type="STRING" id="311334.SAMN05421846_102252"/>
<sequence>MDNDKLRTKNEKERGQKYFSLFTLHFSLFCLFFSVAAFAQTNLSADKNYIYTKTCLDADCVKKAEIVQYFDGLGRPVQSVAIKATPLGRDMVTPVEYNSVGKQVKDYLPIPQAGTSGGAFYDAPFDGVPAAYGTERIYSEKIYDNVYTYRVKQVVSLGNAWTQKPVNLGYDTNIAGEVKKYDIITGWVDKRTDSQILVSAPYPANQLMKSSVMDPDGNTTTEFQNGQGQTILVRKNDGLQNVDTYYLYNEYGQLAYVIPPLAVNTTLDQTTLDSLCYQYRYDEMGKLVEKKIPGKGWEYFIYDQQDRLIMTQDANMRNNTNTLLPPRWMFTKYDKYGRVVYTGFYNSSNNRAELQTNVNSISVNPENNEARTSDSFSANGMENIFYTQNAFPSENITVLSVNYYDTYPAYDFNPGFPTSVFGKPVITDAQNASINTKALPTMSLVKNIEDDNWTKSYIFYDEKARPISTYSINHLGGYTKTESDLDFAGVVKQTKAYHKRLNSDTEHIIIQTFEYDSQNRLKKQWHQVDSSPQELLSENSYNELSQLSNKKVGNSLQSIDYTYNVHGSLIKVNDPADLGAKLFGYEIKYFNPENTSASTGKYNGNIAEVTWKTAADNVKKRYNYQYDALNRLIKGIYSEPEVSVPNNNLYNETVSYDINSNIISMQRNAKGFSETAELIDNLAYTYAGNQLISVKDESGNYAGYPDTSAMEILYDDNGNMKDHKDKGILQIDYNILNLPDLVKFDQTYVPRDEDGINVNTKYLYRADGTKLKKVYTYGLGKANTQASTTTDYLDGFQYETKYSGSLSNPVLKFVPTSEGYYNFENNKYIYSYTDHLGNVRLNYTKNGSGTEIIEENNYYPFGMKHDANFISSGNPSSYNYQYNGKEFQKETGWSDYGARMYMADIGRWGVIDPLAEQYRRLTPYNYAANNPIMFIDPDGRKIKAAGGEDIGMGAYAGSNDNGMMSYIGPGNRAGILAFLGMEDRMGELNVLLEKRREDQSGGGGGSGPTPKSSTGIQLGQILSNFFARLFGTAKSDAKISTFLPGAAITRVSPVQVGTLEGSFETALKWEQIAVTIGAIARAGQWGIPLMLNGDSSHARGYDIPITGATDMPADEPEQNLYLYRIMRNVNGLPMVGAGLDKLGLRDRDVNNLSNSSRITNVFENGLSVTAGYGNVIPPNVPDFSGGKGTLFRIQASSLISYGLVGLPVPNSNIPNYGQIRPAVPMTVGAFRALIQITAPAWQPVK</sequence>
<evidence type="ECO:0000259" key="2">
    <source>
        <dbReference type="Pfam" id="PF20041"/>
    </source>
</evidence>
<name>A0A1G8FRX4_9FLAO</name>
<dbReference type="OrthoDB" id="2972467at2"/>
<dbReference type="PANTHER" id="PTHR32305">
    <property type="match status" value="1"/>
</dbReference>
<protein>
    <submittedName>
        <fullName evidence="3">RHS repeat-associated core domain-containing protein</fullName>
    </submittedName>
</protein>
<evidence type="ECO:0000313" key="3">
    <source>
        <dbReference type="EMBL" id="SDH84874.1"/>
    </source>
</evidence>
<dbReference type="InterPro" id="IPR050708">
    <property type="entry name" value="T6SS_VgrG/RHS"/>
</dbReference>
<dbReference type="NCBIfam" id="TIGR03696">
    <property type="entry name" value="Rhs_assc_core"/>
    <property type="match status" value="1"/>
</dbReference>
<keyword evidence="4" id="KW-1185">Reference proteome</keyword>
<organism evidence="3 4">
    <name type="scientific">Chryseobacterium taeanense</name>
    <dbReference type="NCBI Taxonomy" id="311334"/>
    <lineage>
        <taxon>Bacteria</taxon>
        <taxon>Pseudomonadati</taxon>
        <taxon>Bacteroidota</taxon>
        <taxon>Flavobacteriia</taxon>
        <taxon>Flavobacteriales</taxon>
        <taxon>Weeksellaceae</taxon>
        <taxon>Chryseobacterium group</taxon>
        <taxon>Chryseobacterium</taxon>
    </lineage>
</organism>
<dbReference type="InterPro" id="IPR045619">
    <property type="entry name" value="DUF6443"/>
</dbReference>
<keyword evidence="1" id="KW-1133">Transmembrane helix</keyword>
<dbReference type="PANTHER" id="PTHR32305:SF15">
    <property type="entry name" value="PROTEIN RHSA-RELATED"/>
    <property type="match status" value="1"/>
</dbReference>
<dbReference type="RefSeq" id="WP_089855351.1">
    <property type="nucleotide sequence ID" value="NZ_FNDW01000002.1"/>
</dbReference>
<feature type="domain" description="DUF6443" evidence="2">
    <location>
        <begin position="57"/>
        <end position="164"/>
    </location>
</feature>
<dbReference type="Gene3D" id="2.180.10.10">
    <property type="entry name" value="RHS repeat-associated core"/>
    <property type="match status" value="1"/>
</dbReference>
<dbReference type="Proteomes" id="UP000198869">
    <property type="component" value="Unassembled WGS sequence"/>
</dbReference>
<keyword evidence="1" id="KW-0472">Membrane</keyword>
<dbReference type="EMBL" id="FNDW01000002">
    <property type="protein sequence ID" value="SDH84874.1"/>
    <property type="molecule type" value="Genomic_DNA"/>
</dbReference>
<dbReference type="InterPro" id="IPR022385">
    <property type="entry name" value="Rhs_assc_core"/>
</dbReference>
<reference evidence="4" key="1">
    <citation type="submission" date="2016-10" db="EMBL/GenBank/DDBJ databases">
        <authorList>
            <person name="Varghese N."/>
            <person name="Submissions S."/>
        </authorList>
    </citation>
    <scope>NUCLEOTIDE SEQUENCE [LARGE SCALE GENOMIC DNA]</scope>
    <source>
        <strain evidence="4">DSM 17071</strain>
    </source>
</reference>
<evidence type="ECO:0000256" key="1">
    <source>
        <dbReference type="SAM" id="Phobius"/>
    </source>
</evidence>
<feature type="transmembrane region" description="Helical" evidence="1">
    <location>
        <begin position="21"/>
        <end position="39"/>
    </location>
</feature>
<proteinExistence type="predicted"/>
<gene>
    <name evidence="3" type="ORF">SAMN05421846_102252</name>
</gene>
<dbReference type="AlphaFoldDB" id="A0A1G8FRX4"/>
<accession>A0A1G8FRX4</accession>
<dbReference type="Pfam" id="PF20041">
    <property type="entry name" value="DUF6443"/>
    <property type="match status" value="1"/>
</dbReference>
<keyword evidence="1" id="KW-0812">Transmembrane</keyword>